<feature type="region of interest" description="Disordered" evidence="1">
    <location>
        <begin position="68"/>
        <end position="98"/>
    </location>
</feature>
<proteinExistence type="predicted"/>
<dbReference type="EMBL" id="PHHC01000138">
    <property type="protein sequence ID" value="PPE03103.1"/>
    <property type="molecule type" value="Genomic_DNA"/>
</dbReference>
<dbReference type="AlphaFoldDB" id="A0A2S5R738"/>
<feature type="compositionally biased region" description="Basic and acidic residues" evidence="1">
    <location>
        <begin position="73"/>
        <end position="88"/>
    </location>
</feature>
<dbReference type="Pfam" id="PF13340">
    <property type="entry name" value="DUF4096"/>
    <property type="match status" value="1"/>
</dbReference>
<sequence>MGQVGNRINRVFYIIKSGCPWRMLPKDFPPYSTVQSFYRSFRIKRIWKKVLVTLVKIIRIKAGESKNPSYRSIDSHGVKTTKACEQRRINGGKKNKGT</sequence>
<evidence type="ECO:0000313" key="4">
    <source>
        <dbReference type="Proteomes" id="UP000239425"/>
    </source>
</evidence>
<evidence type="ECO:0000256" key="1">
    <source>
        <dbReference type="SAM" id="MobiDB-lite"/>
    </source>
</evidence>
<dbReference type="RefSeq" id="WP_104207362.1">
    <property type="nucleotide sequence ID" value="NZ_PHHC01000138.1"/>
</dbReference>
<dbReference type="PANTHER" id="PTHR30007">
    <property type="entry name" value="PHP DOMAIN PROTEIN"/>
    <property type="match status" value="1"/>
</dbReference>
<dbReference type="InterPro" id="IPR025161">
    <property type="entry name" value="IS402-like_dom"/>
</dbReference>
<organism evidence="3 4">
    <name type="scientific">Holospora curviuscula</name>
    <dbReference type="NCBI Taxonomy" id="1082868"/>
    <lineage>
        <taxon>Bacteria</taxon>
        <taxon>Pseudomonadati</taxon>
        <taxon>Pseudomonadota</taxon>
        <taxon>Alphaproteobacteria</taxon>
        <taxon>Holosporales</taxon>
        <taxon>Holosporaceae</taxon>
        <taxon>Holospora</taxon>
    </lineage>
</organism>
<feature type="domain" description="Insertion element IS402-like" evidence="2">
    <location>
        <begin position="8"/>
        <end position="50"/>
    </location>
</feature>
<dbReference type="Proteomes" id="UP000239425">
    <property type="component" value="Unassembled WGS sequence"/>
</dbReference>
<gene>
    <name evidence="3" type="ORF">HCUR_01453</name>
</gene>
<evidence type="ECO:0000313" key="3">
    <source>
        <dbReference type="EMBL" id="PPE03103.1"/>
    </source>
</evidence>
<evidence type="ECO:0000259" key="2">
    <source>
        <dbReference type="Pfam" id="PF13340"/>
    </source>
</evidence>
<accession>A0A2S5R738</accession>
<comment type="caution">
    <text evidence="3">The sequence shown here is derived from an EMBL/GenBank/DDBJ whole genome shotgun (WGS) entry which is preliminary data.</text>
</comment>
<dbReference type="OrthoDB" id="9798237at2"/>
<reference evidence="3 4" key="1">
    <citation type="submission" date="2017-11" db="EMBL/GenBank/DDBJ databases">
        <title>Comparative genomic analysis of Holospora spp., intranuclear symbionts of paramecia.</title>
        <authorList>
            <person name="Garushyants S.K."/>
            <person name="Beliavskaya A."/>
            <person name="Malko D.B."/>
            <person name="Logacheva M.D."/>
            <person name="Rautian M.S."/>
            <person name="Gelfand M.S."/>
        </authorList>
    </citation>
    <scope>NUCLEOTIDE SEQUENCE [LARGE SCALE GENOMIC DNA]</scope>
    <source>
        <strain evidence="4">02AZ16</strain>
    </source>
</reference>
<dbReference type="PANTHER" id="PTHR30007:SF0">
    <property type="entry name" value="TRANSPOSASE"/>
    <property type="match status" value="1"/>
</dbReference>
<name>A0A2S5R738_9PROT</name>
<keyword evidence="4" id="KW-1185">Reference proteome</keyword>
<protein>
    <recommendedName>
        <fullName evidence="2">Insertion element IS402-like domain-containing protein</fullName>
    </recommendedName>
</protein>